<keyword evidence="3" id="KW-1185">Reference proteome</keyword>
<evidence type="ECO:0000313" key="3">
    <source>
        <dbReference type="Proteomes" id="UP001458880"/>
    </source>
</evidence>
<feature type="compositionally biased region" description="Acidic residues" evidence="1">
    <location>
        <begin position="51"/>
        <end position="63"/>
    </location>
</feature>
<organism evidence="2 3">
    <name type="scientific">Popillia japonica</name>
    <name type="common">Japanese beetle</name>
    <dbReference type="NCBI Taxonomy" id="7064"/>
    <lineage>
        <taxon>Eukaryota</taxon>
        <taxon>Metazoa</taxon>
        <taxon>Ecdysozoa</taxon>
        <taxon>Arthropoda</taxon>
        <taxon>Hexapoda</taxon>
        <taxon>Insecta</taxon>
        <taxon>Pterygota</taxon>
        <taxon>Neoptera</taxon>
        <taxon>Endopterygota</taxon>
        <taxon>Coleoptera</taxon>
        <taxon>Polyphaga</taxon>
        <taxon>Scarabaeiformia</taxon>
        <taxon>Scarabaeidae</taxon>
        <taxon>Rutelinae</taxon>
        <taxon>Popillia</taxon>
    </lineage>
</organism>
<dbReference type="Proteomes" id="UP001458880">
    <property type="component" value="Unassembled WGS sequence"/>
</dbReference>
<name>A0AAW1N9E1_POPJA</name>
<evidence type="ECO:0000256" key="1">
    <source>
        <dbReference type="SAM" id="MobiDB-lite"/>
    </source>
</evidence>
<reference evidence="2 3" key="1">
    <citation type="journal article" date="2024" name="BMC Genomics">
        <title>De novo assembly and annotation of Popillia japonica's genome with initial clues to its potential as an invasive pest.</title>
        <authorList>
            <person name="Cucini C."/>
            <person name="Boschi S."/>
            <person name="Funari R."/>
            <person name="Cardaioli E."/>
            <person name="Iannotti N."/>
            <person name="Marturano G."/>
            <person name="Paoli F."/>
            <person name="Bruttini M."/>
            <person name="Carapelli A."/>
            <person name="Frati F."/>
            <person name="Nardi F."/>
        </authorList>
    </citation>
    <scope>NUCLEOTIDE SEQUENCE [LARGE SCALE GENOMIC DNA]</scope>
    <source>
        <strain evidence="2">DMR45628</strain>
    </source>
</reference>
<gene>
    <name evidence="2" type="ORF">QE152_g1130</name>
</gene>
<feature type="region of interest" description="Disordered" evidence="1">
    <location>
        <begin position="25"/>
        <end position="63"/>
    </location>
</feature>
<protein>
    <submittedName>
        <fullName evidence="2">Uncharacterized protein</fullName>
    </submittedName>
</protein>
<feature type="compositionally biased region" description="Acidic residues" evidence="1">
    <location>
        <begin position="26"/>
        <end position="42"/>
    </location>
</feature>
<proteinExistence type="predicted"/>
<comment type="caution">
    <text evidence="2">The sequence shown here is derived from an EMBL/GenBank/DDBJ whole genome shotgun (WGS) entry which is preliminary data.</text>
</comment>
<evidence type="ECO:0000313" key="2">
    <source>
        <dbReference type="EMBL" id="KAK9754612.1"/>
    </source>
</evidence>
<dbReference type="EMBL" id="JASPKY010000006">
    <property type="protein sequence ID" value="KAK9754612.1"/>
    <property type="molecule type" value="Genomic_DNA"/>
</dbReference>
<sequence>MASSSKGRTVRPNDPNFEEVVLQWFEESEASDNEIENDDVYEESEHNTESDQSEEENSNDEEINIGNYFYGKGNAYKWSSQPPVRNVRTPAHNLVRKFPGVIGKARSLGAESNIEEFWSCIFSESMLNELLLRTNDKIRSFGPVYFQKACSMNFCCELMIK</sequence>
<accession>A0AAW1N9E1</accession>
<dbReference type="AlphaFoldDB" id="A0AAW1N9E1"/>